<name>A0A914QS05_9BILA</name>
<keyword evidence="1" id="KW-1185">Reference proteome</keyword>
<dbReference type="InterPro" id="IPR046807">
    <property type="entry name" value="Tra1_central"/>
</dbReference>
<proteinExistence type="predicted"/>
<dbReference type="Pfam" id="PF20175">
    <property type="entry name" value="Tra1_central"/>
    <property type="match status" value="2"/>
</dbReference>
<dbReference type="WBParaSite" id="PDA_v2.g30182.t1">
    <property type="protein sequence ID" value="PDA_v2.g30182.t1"/>
    <property type="gene ID" value="PDA_v2.g30182"/>
</dbReference>
<dbReference type="AlphaFoldDB" id="A0A914QS05"/>
<organism evidence="1 2">
    <name type="scientific">Panagrolaimus davidi</name>
    <dbReference type="NCBI Taxonomy" id="227884"/>
    <lineage>
        <taxon>Eukaryota</taxon>
        <taxon>Metazoa</taxon>
        <taxon>Ecdysozoa</taxon>
        <taxon>Nematoda</taxon>
        <taxon>Chromadorea</taxon>
        <taxon>Rhabditida</taxon>
        <taxon>Tylenchina</taxon>
        <taxon>Panagrolaimomorpha</taxon>
        <taxon>Panagrolaimoidea</taxon>
        <taxon>Panagrolaimidae</taxon>
        <taxon>Panagrolaimus</taxon>
    </lineage>
</organism>
<dbReference type="Proteomes" id="UP000887578">
    <property type="component" value="Unplaced"/>
</dbReference>
<protein>
    <submittedName>
        <fullName evidence="2">Uncharacterized protein</fullName>
    </submittedName>
</protein>
<sequence length="563" mass="66109">MMTIKQLLTTELRVDLLDLIPDFCFEEIICGPPTIITPSFRSELFIIKADAFHNVRQTLDWVTFQHITMIIIRDYMDFTLSPALQGIYGKLVLNFIDACQKAENGTFPQLVIGYSYDSARMLYSNLFFSLTHRLDVVTQECTKNLLSSGSKSDLAPKINEFYDSDEEDSGGQEWMKDENAKVELENIDEPMDEFEREEPYDPEKGHSFVSIAMESFARKRTKKLKEKINEVLKNGSFQETNKKREAHAERIEKMYEKSEAKMSKHSFKTKDSRTQMVWFNRPLARNLEVLPLIKSHSEIPPEKCNTFIPPEPFPYSIQEIRNIYKHYTGALRQLFIMVHFDDDLKSSNPPMDYFIALNKLFRNFIDVFELCNFSPSPNPPFVAPHNQAINSTEDKEMFEYFTVIFSSIHPAVYERILKHHLPYFMHRSTVSFSIQQLLLHILSTPLVIPTNMILFDYICENMDILFLYDDDDKHRVDFFSKLIRLILTHVMQNLRTEPLLKDYISKIQAFFYKLITKTVHYIVRMYDASHLQAMLKTILRICGSPQAEQFYKLFLPIITRIFY</sequence>
<evidence type="ECO:0000313" key="1">
    <source>
        <dbReference type="Proteomes" id="UP000887578"/>
    </source>
</evidence>
<reference evidence="2" key="1">
    <citation type="submission" date="2022-11" db="UniProtKB">
        <authorList>
            <consortium name="WormBaseParasite"/>
        </authorList>
    </citation>
    <scope>IDENTIFICATION</scope>
</reference>
<evidence type="ECO:0000313" key="2">
    <source>
        <dbReference type="WBParaSite" id="PDA_v2.g30182.t1"/>
    </source>
</evidence>
<accession>A0A914QS05</accession>